<dbReference type="OrthoDB" id="89060at2"/>
<dbReference type="AlphaFoldDB" id="A0A3A3GJ04"/>
<sequence length="438" mass="47665">MAGGTWMTQNKVRPGVYVRFDSEAGPMGTMGERGVVALPLKLSWGPARQVLELPAGEATFELLGYEVTDKALLLVREAFKRAKTVLLYRLNEGTKAQATHKEWKASARCGGVRGNDIVLVVRPNVLDDTKMDVITKVAGREVDLQTVAQAEELKANAWVQFEGSGELEAIAGLPLTGGEDGTATNEDHMNFLDALAVQDFHTVALPSEEKTLASVYTAFIKRMREEEGKKVQAVLPNYPLADSEGVISVKNGVKLADGTVLDAAEACVWVAAATAAAAMNESLTYTTYEDAIDADVRLTNRQVEAALEAGEFVFVHQRGRAVVEQDINSFTSHSPDKGRVFSKNRVVRVLDGIANDMKQLFETSYVGKVNNNGDGRQLFRGECIAYLDQLVRLSAIQPFDAQTDVQVTPGDTSDSIVIQLAVQPVDAVEKIYMKVKVK</sequence>
<dbReference type="Gene3D" id="3.30.1370.220">
    <property type="match status" value="1"/>
</dbReference>
<dbReference type="InterPro" id="IPR035089">
    <property type="entry name" value="Phage_sheath_subtilisin"/>
</dbReference>
<organism evidence="6 7">
    <name type="scientific">Paenibacillus thiaminolyticus</name>
    <name type="common">Bacillus thiaminolyticus</name>
    <dbReference type="NCBI Taxonomy" id="49283"/>
    <lineage>
        <taxon>Bacteria</taxon>
        <taxon>Bacillati</taxon>
        <taxon>Bacillota</taxon>
        <taxon>Bacilli</taxon>
        <taxon>Bacillales</taxon>
        <taxon>Paenibacillaceae</taxon>
        <taxon>Paenibacillus</taxon>
    </lineage>
</organism>
<dbReference type="Proteomes" id="UP000266177">
    <property type="component" value="Unassembled WGS sequence"/>
</dbReference>
<evidence type="ECO:0000259" key="5">
    <source>
        <dbReference type="Pfam" id="PF22671"/>
    </source>
</evidence>
<evidence type="ECO:0000259" key="3">
    <source>
        <dbReference type="Pfam" id="PF17481"/>
    </source>
</evidence>
<dbReference type="Gene3D" id="3.30.360.90">
    <property type="match status" value="1"/>
</dbReference>
<feature type="domain" description="Tail sheath protein Gp18-like" evidence="5">
    <location>
        <begin position="33"/>
        <end position="90"/>
    </location>
</feature>
<name>A0A3A3GJ04_PANTH</name>
<dbReference type="Gene3D" id="3.30.1490.360">
    <property type="match status" value="1"/>
</dbReference>
<dbReference type="InterPro" id="IPR035326">
    <property type="entry name" value="Beta_sandwich_Seath"/>
</dbReference>
<dbReference type="Pfam" id="PF17481">
    <property type="entry name" value="Phage_sheath_domII"/>
    <property type="match status" value="1"/>
</dbReference>
<evidence type="ECO:0000313" key="7">
    <source>
        <dbReference type="Proteomes" id="UP000266177"/>
    </source>
</evidence>
<evidence type="ECO:0000259" key="2">
    <source>
        <dbReference type="Pfam" id="PF04984"/>
    </source>
</evidence>
<feature type="domain" description="Phage tail sheath protein-like beta-sandwich" evidence="3">
    <location>
        <begin position="91"/>
        <end position="180"/>
    </location>
</feature>
<comment type="caution">
    <text evidence="6">The sequence shown here is derived from an EMBL/GenBank/DDBJ whole genome shotgun (WGS) entry which is preliminary data.</text>
</comment>
<feature type="domain" description="Tail sheath protein subtilisin-like" evidence="2">
    <location>
        <begin position="181"/>
        <end position="329"/>
    </location>
</feature>
<evidence type="ECO:0000259" key="4">
    <source>
        <dbReference type="Pfam" id="PF17482"/>
    </source>
</evidence>
<feature type="domain" description="Tail sheath protein C-terminal" evidence="4">
    <location>
        <begin position="337"/>
        <end position="438"/>
    </location>
</feature>
<dbReference type="Gene3D" id="3.40.50.11790">
    <property type="match status" value="1"/>
</dbReference>
<dbReference type="InterPro" id="IPR020287">
    <property type="entry name" value="Tail_sheath_C"/>
</dbReference>
<dbReference type="Pfam" id="PF17482">
    <property type="entry name" value="Phage_sheath_1C"/>
    <property type="match status" value="1"/>
</dbReference>
<dbReference type="EMBL" id="QYZD01000011">
    <property type="protein sequence ID" value="RJG23385.1"/>
    <property type="molecule type" value="Genomic_DNA"/>
</dbReference>
<dbReference type="Pfam" id="PF04984">
    <property type="entry name" value="Phage_sheath_1"/>
    <property type="match status" value="1"/>
</dbReference>
<gene>
    <name evidence="6" type="ORF">DQX05_14180</name>
</gene>
<dbReference type="InterPro" id="IPR054564">
    <property type="entry name" value="Gp18_domIII_N"/>
</dbReference>
<proteinExistence type="inferred from homology"/>
<evidence type="ECO:0000313" key="6">
    <source>
        <dbReference type="EMBL" id="RJG23385.1"/>
    </source>
</evidence>
<reference evidence="6 7" key="1">
    <citation type="submission" date="2018-09" db="EMBL/GenBank/DDBJ databases">
        <title>Paenibacillus SK2017-BO5.</title>
        <authorList>
            <person name="Piskunova J.V."/>
            <person name="Dubiley S.A."/>
            <person name="Severinov K.V."/>
        </authorList>
    </citation>
    <scope>NUCLEOTIDE SEQUENCE [LARGE SCALE GENOMIC DNA]</scope>
    <source>
        <strain evidence="6 7">BO5</strain>
    </source>
</reference>
<dbReference type="Gene3D" id="2.60.40.4290">
    <property type="match status" value="1"/>
</dbReference>
<comment type="similarity">
    <text evidence="1">Belongs to the myoviridae tail sheath protein family.</text>
</comment>
<accession>A0A3A3GJ04</accession>
<evidence type="ECO:0000256" key="1">
    <source>
        <dbReference type="ARBA" id="ARBA00008005"/>
    </source>
</evidence>
<dbReference type="Pfam" id="PF22671">
    <property type="entry name" value="Gp18_domIII_N"/>
    <property type="match status" value="1"/>
</dbReference>
<dbReference type="RefSeq" id="WP_119794236.1">
    <property type="nucleotide sequence ID" value="NZ_CP160395.1"/>
</dbReference>
<protein>
    <submittedName>
        <fullName evidence="6">Phage tail sheath protein</fullName>
    </submittedName>
</protein>